<dbReference type="Proteomes" id="UP000239757">
    <property type="component" value="Unassembled WGS sequence"/>
</dbReference>
<proteinExistence type="predicted"/>
<dbReference type="OrthoDB" id="10629059at2759"/>
<organism evidence="1 2">
    <name type="scientific">Gossypium barbadense</name>
    <name type="common">Sea Island cotton</name>
    <name type="synonym">Hibiscus barbadensis</name>
    <dbReference type="NCBI Taxonomy" id="3634"/>
    <lineage>
        <taxon>Eukaryota</taxon>
        <taxon>Viridiplantae</taxon>
        <taxon>Streptophyta</taxon>
        <taxon>Embryophyta</taxon>
        <taxon>Tracheophyta</taxon>
        <taxon>Spermatophyta</taxon>
        <taxon>Magnoliopsida</taxon>
        <taxon>eudicotyledons</taxon>
        <taxon>Gunneridae</taxon>
        <taxon>Pentapetalae</taxon>
        <taxon>rosids</taxon>
        <taxon>malvids</taxon>
        <taxon>Malvales</taxon>
        <taxon>Malvaceae</taxon>
        <taxon>Malvoideae</taxon>
        <taxon>Gossypium</taxon>
    </lineage>
</organism>
<dbReference type="EMBL" id="KZ663709">
    <property type="protein sequence ID" value="PPS10566.1"/>
    <property type="molecule type" value="Genomic_DNA"/>
</dbReference>
<evidence type="ECO:0000313" key="2">
    <source>
        <dbReference type="Proteomes" id="UP000239757"/>
    </source>
</evidence>
<accession>A0A2P5Y4T2</accession>
<dbReference type="AlphaFoldDB" id="A0A2P5Y4T2"/>
<protein>
    <submittedName>
        <fullName evidence="1">Uncharacterized protein</fullName>
    </submittedName>
</protein>
<sequence length="143" mass="15981">MSGKRQMKEYNSDVRQSSRRFYAELRRKEDATTRDCSTLCNYFYCLDSNDYKCMIMGAAASTEKYLCKSGVGQSRSSAGIKLTIVSLAAFLGKASLKVMSLAAFWGKAPLKVMTFSGIFWKAMLKVMIFSGVFEESVAKSHNL</sequence>
<evidence type="ECO:0000313" key="1">
    <source>
        <dbReference type="EMBL" id="PPS10566.1"/>
    </source>
</evidence>
<reference evidence="1 2" key="1">
    <citation type="submission" date="2015-01" db="EMBL/GenBank/DDBJ databases">
        <title>Genome of allotetraploid Gossypium barbadense reveals genomic plasticity and fiber elongation in cotton evolution.</title>
        <authorList>
            <person name="Chen X."/>
            <person name="Liu X."/>
            <person name="Zhao B."/>
            <person name="Zheng H."/>
            <person name="Hu Y."/>
            <person name="Lu G."/>
            <person name="Yang C."/>
            <person name="Chen J."/>
            <person name="Shan C."/>
            <person name="Zhang L."/>
            <person name="Zhou Y."/>
            <person name="Wang L."/>
            <person name="Guo W."/>
            <person name="Bai Y."/>
            <person name="Ruan J."/>
            <person name="Shangguan X."/>
            <person name="Mao Y."/>
            <person name="Jiang J."/>
            <person name="Zhu Y."/>
            <person name="Lei J."/>
            <person name="Kang H."/>
            <person name="Chen S."/>
            <person name="He X."/>
            <person name="Wang R."/>
            <person name="Wang Y."/>
            <person name="Chen J."/>
            <person name="Wang L."/>
            <person name="Yu S."/>
            <person name="Wang B."/>
            <person name="Wei J."/>
            <person name="Song S."/>
            <person name="Lu X."/>
            <person name="Gao Z."/>
            <person name="Gu W."/>
            <person name="Deng X."/>
            <person name="Ma D."/>
            <person name="Wang S."/>
            <person name="Liang W."/>
            <person name="Fang L."/>
            <person name="Cai C."/>
            <person name="Zhu X."/>
            <person name="Zhou B."/>
            <person name="Zhang Y."/>
            <person name="Chen Z."/>
            <person name="Xu S."/>
            <person name="Zhu R."/>
            <person name="Wang S."/>
            <person name="Zhang T."/>
            <person name="Zhao G."/>
        </authorList>
    </citation>
    <scope>NUCLEOTIDE SEQUENCE [LARGE SCALE GENOMIC DNA]</scope>
    <source>
        <strain evidence="2">cv. Xinhai21</strain>
        <tissue evidence="1">Leaf</tissue>
    </source>
</reference>
<gene>
    <name evidence="1" type="ORF">GOBAR_AA10068</name>
</gene>
<name>A0A2P5Y4T2_GOSBA</name>